<dbReference type="RefSeq" id="XP_001019066.2">
    <property type="nucleotide sequence ID" value="XM_001019066.2"/>
</dbReference>
<dbReference type="KEGG" id="tet:TTHERM_00251160"/>
<sequence>MRFLNKYFRILTIIRIILLISLNYVSCCEEQLIELLSNQGFNPECDNLSNIVVDGRNSQKSDAYLELSKSVISNANRIIFRNFNLLNFKKITLNKIERSSIDDLAFIEIQQSNAIIFDDVQIFYEQESNIFSFLIQNNQNVQINSLAINFLNGYAPFLQQQNPTVLRKQLISQLIDNKEVIILDYSFNYNQSDDQSKEFNDILGLYLSNSTTVIKKLNVVINYNKYQVMLNNNFLINILLAENYDNKVQMNEVNINLLSIKNEFGFIQASGFIQFICKYNNDVMCGEIHIGTLNIKNKNLILNMLIFDNQYNVTVEELNHVDSLYEEVLLVNQIGFIRSVLLINTQVKNLVLNKVNILQTASFQYYYILNLQNLNNDINFQLNEFNMLSSNWTNTMLYIYQDQQSEKSQYIMINMKNSNYIGLFPLLFMFAQYVTLNVDIETHQILQTSNGLIQINYPYQLNLLSSKVKINSITTNIDLGRGAIIQIFHGQYDKGSIIIKDFQFESFSNSIINSRQGGVFYIHKGQIYFQNVTASGFNISGNGAFAYIRAYNISIENCSLDHFSSGISGGIFIWRWIVPLFNIRKHEFILYLKIKNRELDSQNWWCYQLKWQTRQPQYYLHKYKSVI</sequence>
<gene>
    <name evidence="2" type="ORF">TTHERM_00251160</name>
</gene>
<dbReference type="Proteomes" id="UP000009168">
    <property type="component" value="Unassembled WGS sequence"/>
</dbReference>
<protein>
    <recommendedName>
        <fullName evidence="4">Transmembrane protein</fullName>
    </recommendedName>
</protein>
<feature type="signal peptide" evidence="1">
    <location>
        <begin position="1"/>
        <end position="27"/>
    </location>
</feature>
<dbReference type="AlphaFoldDB" id="Q23QR7"/>
<keyword evidence="3" id="KW-1185">Reference proteome</keyword>
<reference evidence="3" key="1">
    <citation type="journal article" date="2006" name="PLoS Biol.">
        <title>Macronuclear genome sequence of the ciliate Tetrahymena thermophila, a model eukaryote.</title>
        <authorList>
            <person name="Eisen J.A."/>
            <person name="Coyne R.S."/>
            <person name="Wu M."/>
            <person name="Wu D."/>
            <person name="Thiagarajan M."/>
            <person name="Wortman J.R."/>
            <person name="Badger J.H."/>
            <person name="Ren Q."/>
            <person name="Amedeo P."/>
            <person name="Jones K.M."/>
            <person name="Tallon L.J."/>
            <person name="Delcher A.L."/>
            <person name="Salzberg S.L."/>
            <person name="Silva J.C."/>
            <person name="Haas B.J."/>
            <person name="Majoros W.H."/>
            <person name="Farzad M."/>
            <person name="Carlton J.M."/>
            <person name="Smith R.K. Jr."/>
            <person name="Garg J."/>
            <person name="Pearlman R.E."/>
            <person name="Karrer K.M."/>
            <person name="Sun L."/>
            <person name="Manning G."/>
            <person name="Elde N.C."/>
            <person name="Turkewitz A.P."/>
            <person name="Asai D.J."/>
            <person name="Wilkes D.E."/>
            <person name="Wang Y."/>
            <person name="Cai H."/>
            <person name="Collins K."/>
            <person name="Stewart B.A."/>
            <person name="Lee S.R."/>
            <person name="Wilamowska K."/>
            <person name="Weinberg Z."/>
            <person name="Ruzzo W.L."/>
            <person name="Wloga D."/>
            <person name="Gaertig J."/>
            <person name="Frankel J."/>
            <person name="Tsao C.-C."/>
            <person name="Gorovsky M.A."/>
            <person name="Keeling P.J."/>
            <person name="Waller R.F."/>
            <person name="Patron N.J."/>
            <person name="Cherry J.M."/>
            <person name="Stover N.A."/>
            <person name="Krieger C.J."/>
            <person name="del Toro C."/>
            <person name="Ryder H.F."/>
            <person name="Williamson S.C."/>
            <person name="Barbeau R.A."/>
            <person name="Hamilton E.P."/>
            <person name="Orias E."/>
        </authorList>
    </citation>
    <scope>NUCLEOTIDE SEQUENCE [LARGE SCALE GENOMIC DNA]</scope>
    <source>
        <strain evidence="3">SB210</strain>
    </source>
</reference>
<keyword evidence="1" id="KW-0732">Signal</keyword>
<evidence type="ECO:0000313" key="2">
    <source>
        <dbReference type="EMBL" id="EAR98821.2"/>
    </source>
</evidence>
<dbReference type="EMBL" id="GG662647">
    <property type="protein sequence ID" value="EAR98821.2"/>
    <property type="molecule type" value="Genomic_DNA"/>
</dbReference>
<organism evidence="2 3">
    <name type="scientific">Tetrahymena thermophila (strain SB210)</name>
    <dbReference type="NCBI Taxonomy" id="312017"/>
    <lineage>
        <taxon>Eukaryota</taxon>
        <taxon>Sar</taxon>
        <taxon>Alveolata</taxon>
        <taxon>Ciliophora</taxon>
        <taxon>Intramacronucleata</taxon>
        <taxon>Oligohymenophorea</taxon>
        <taxon>Hymenostomatida</taxon>
        <taxon>Tetrahymenina</taxon>
        <taxon>Tetrahymenidae</taxon>
        <taxon>Tetrahymena</taxon>
    </lineage>
</organism>
<evidence type="ECO:0000256" key="1">
    <source>
        <dbReference type="SAM" id="SignalP"/>
    </source>
</evidence>
<proteinExistence type="predicted"/>
<evidence type="ECO:0008006" key="4">
    <source>
        <dbReference type="Google" id="ProtNLM"/>
    </source>
</evidence>
<evidence type="ECO:0000313" key="3">
    <source>
        <dbReference type="Proteomes" id="UP000009168"/>
    </source>
</evidence>
<feature type="chain" id="PRO_5004201878" description="Transmembrane protein" evidence="1">
    <location>
        <begin position="28"/>
        <end position="627"/>
    </location>
</feature>
<dbReference type="GeneID" id="7832031"/>
<dbReference type="InParanoid" id="Q23QR7"/>
<name>Q23QR7_TETTS</name>
<accession>Q23QR7</accession>
<dbReference type="HOGENOM" id="CLU_265532_0_0_1"/>